<comment type="cofactor">
    <cofactor evidence="1 8">
        <name>Mg(2+)</name>
        <dbReference type="ChEBI" id="CHEBI:18420"/>
    </cofactor>
</comment>
<comment type="activity regulation">
    <text evidence="8">Non-allosteric.</text>
</comment>
<feature type="binding site" evidence="8">
    <location>
        <position position="244"/>
    </location>
    <ligand>
        <name>substrate</name>
    </ligand>
</feature>
<comment type="similarity">
    <text evidence="8">Belongs to the phosphofructokinase type A (PFKA) family. PPi-dependent PFK group II subfamily. Clade 'B2' sub-subfamily.</text>
</comment>
<reference evidence="10 11" key="1">
    <citation type="submission" date="2018-01" db="EMBL/GenBank/DDBJ databases">
        <authorList>
            <person name="Fu G.-Y."/>
        </authorList>
    </citation>
    <scope>NUCLEOTIDE SEQUENCE [LARGE SCALE GENOMIC DNA]</scope>
    <source>
        <strain evidence="10 11">SY39</strain>
    </source>
</reference>
<comment type="subunit">
    <text evidence="8">Homodimer.</text>
</comment>
<comment type="function">
    <text evidence="2 8">Catalyzes the phosphorylation of D-fructose 6-phosphate, the first committing step of glycolysis. Uses inorganic phosphate (PPi) as phosphoryl donor instead of ATP like common ATP-dependent phosphofructokinases (ATP-PFKs), which renders the reaction reversible, and can thus function both in glycolysis and gluconeogenesis. Consistently, PPi-PFK can replace the enzymes of both the forward (ATP-PFK) and reverse (fructose-bisphosphatase (FBPase)) reactions.</text>
</comment>
<feature type="binding site" evidence="8">
    <location>
        <begin position="187"/>
        <end position="189"/>
    </location>
    <ligand>
        <name>substrate</name>
    </ligand>
</feature>
<comment type="caution">
    <text evidence="8">Lacks conserved residue(s) required for the propagation of feature annotation.</text>
</comment>
<keyword evidence="4 8" id="KW-0479">Metal-binding</keyword>
<dbReference type="InterPro" id="IPR035966">
    <property type="entry name" value="PKF_sf"/>
</dbReference>
<dbReference type="EMBL" id="CP025682">
    <property type="protein sequence ID" value="AUN94413.1"/>
    <property type="molecule type" value="Genomic_DNA"/>
</dbReference>
<feature type="binding site" evidence="8">
    <location>
        <begin position="139"/>
        <end position="141"/>
    </location>
    <ligand>
        <name>substrate</name>
    </ligand>
</feature>
<dbReference type="GO" id="GO:0047334">
    <property type="term" value="F:diphosphate-fructose-6-phosphate 1-phosphotransferase activity"/>
    <property type="evidence" value="ECO:0007669"/>
    <property type="project" value="UniProtKB-EC"/>
</dbReference>
<dbReference type="Proteomes" id="UP000242205">
    <property type="component" value="Chromosome"/>
</dbReference>
<feature type="site" description="Important for catalytic activity; stabilizes the transition state when the phosphoryl donor is PPi" evidence="8">
    <location>
        <position position="138"/>
    </location>
</feature>
<protein>
    <recommendedName>
        <fullName evidence="8">Pyrophosphate--fructose 6-phosphate 1-phosphotransferase</fullName>
        <ecNumber evidence="8">2.7.1.90</ecNumber>
    </recommendedName>
    <alternativeName>
        <fullName evidence="8">6-phosphofructokinase, pyrophosphate dependent</fullName>
    </alternativeName>
    <alternativeName>
        <fullName evidence="8">PPi-dependent phosphofructokinase</fullName>
        <shortName evidence="8">PPi-PFK</shortName>
    </alternativeName>
    <alternativeName>
        <fullName evidence="8">Pyrophosphate-dependent 6-phosphofructose-1-kinase</fullName>
    </alternativeName>
</protein>
<comment type="catalytic activity">
    <reaction evidence="7 8">
        <text>beta-D-fructose 6-phosphate + diphosphate = beta-D-fructose 1,6-bisphosphate + phosphate + H(+)</text>
        <dbReference type="Rhea" id="RHEA:13613"/>
        <dbReference type="ChEBI" id="CHEBI:15378"/>
        <dbReference type="ChEBI" id="CHEBI:32966"/>
        <dbReference type="ChEBI" id="CHEBI:33019"/>
        <dbReference type="ChEBI" id="CHEBI:43474"/>
        <dbReference type="ChEBI" id="CHEBI:57634"/>
        <dbReference type="EC" id="2.7.1.90"/>
    </reaction>
</comment>
<keyword evidence="6 8" id="KW-0460">Magnesium</keyword>
<dbReference type="OrthoDB" id="9802503at2"/>
<organism evidence="10 11">
    <name type="scientific">Pseudazoarcus pumilus</name>
    <dbReference type="NCBI Taxonomy" id="2067960"/>
    <lineage>
        <taxon>Bacteria</taxon>
        <taxon>Pseudomonadati</taxon>
        <taxon>Pseudomonadota</taxon>
        <taxon>Betaproteobacteria</taxon>
        <taxon>Rhodocyclales</taxon>
        <taxon>Zoogloeaceae</taxon>
        <taxon>Pseudazoarcus</taxon>
    </lineage>
</organism>
<dbReference type="UniPathway" id="UPA00109">
    <property type="reaction ID" value="UER00182"/>
</dbReference>
<evidence type="ECO:0000256" key="2">
    <source>
        <dbReference type="ARBA" id="ARBA00003138"/>
    </source>
</evidence>
<dbReference type="EC" id="2.7.1.90" evidence="8"/>
<dbReference type="GO" id="GO:0005737">
    <property type="term" value="C:cytoplasm"/>
    <property type="evidence" value="ECO:0007669"/>
    <property type="project" value="UniProtKB-SubCell"/>
</dbReference>
<proteinExistence type="inferred from homology"/>
<dbReference type="GO" id="GO:0006002">
    <property type="term" value="P:fructose 6-phosphate metabolic process"/>
    <property type="evidence" value="ECO:0007669"/>
    <property type="project" value="InterPro"/>
</dbReference>
<evidence type="ECO:0000313" key="10">
    <source>
        <dbReference type="EMBL" id="AUN94413.1"/>
    </source>
</evidence>
<feature type="binding site" evidence="8">
    <location>
        <begin position="293"/>
        <end position="296"/>
    </location>
    <ligand>
        <name>substrate</name>
    </ligand>
</feature>
<keyword evidence="8" id="KW-0324">Glycolysis</keyword>
<feature type="domain" description="Phosphofructokinase" evidence="9">
    <location>
        <begin position="6"/>
        <end position="319"/>
    </location>
</feature>
<dbReference type="KEGG" id="atw:C0099_05345"/>
<keyword evidence="5 8" id="KW-0418">Kinase</keyword>
<evidence type="ECO:0000313" key="11">
    <source>
        <dbReference type="Proteomes" id="UP000242205"/>
    </source>
</evidence>
<dbReference type="Pfam" id="PF00365">
    <property type="entry name" value="PFK"/>
    <property type="match status" value="1"/>
</dbReference>
<dbReference type="GO" id="GO:0003872">
    <property type="term" value="F:6-phosphofructokinase activity"/>
    <property type="evidence" value="ECO:0007669"/>
    <property type="project" value="UniProtKB-UniRule"/>
</dbReference>
<dbReference type="HAMAP" id="MF_01978">
    <property type="entry name" value="Phosphofructokinase_II_B2"/>
    <property type="match status" value="1"/>
</dbReference>
<evidence type="ECO:0000256" key="5">
    <source>
        <dbReference type="ARBA" id="ARBA00022777"/>
    </source>
</evidence>
<dbReference type="Gene3D" id="3.40.50.450">
    <property type="match status" value="1"/>
</dbReference>
<name>A0A2I6S588_9RHOO</name>
<accession>A0A2I6S588</accession>
<feature type="binding site" evidence="8">
    <location>
        <position position="11"/>
    </location>
    <ligand>
        <name>diphosphate</name>
        <dbReference type="ChEBI" id="CHEBI:33019"/>
    </ligand>
</feature>
<keyword evidence="8" id="KW-0963">Cytoplasm</keyword>
<feature type="active site" description="Proton acceptor" evidence="8">
    <location>
        <position position="141"/>
    </location>
</feature>
<evidence type="ECO:0000256" key="7">
    <source>
        <dbReference type="ARBA" id="ARBA00048072"/>
    </source>
</evidence>
<dbReference type="Gene3D" id="3.40.50.460">
    <property type="entry name" value="Phosphofructokinase domain"/>
    <property type="match status" value="1"/>
</dbReference>
<comment type="pathway">
    <text evidence="8">Carbohydrate degradation; glycolysis; D-glyceraldehyde 3-phosphate and glycerone phosphate from D-glucose: step 3/4.</text>
</comment>
<dbReference type="PRINTS" id="PR00476">
    <property type="entry name" value="PHFRCTKINASE"/>
</dbReference>
<dbReference type="GO" id="GO:0046872">
    <property type="term" value="F:metal ion binding"/>
    <property type="evidence" value="ECO:0007669"/>
    <property type="project" value="UniProtKB-KW"/>
</dbReference>
<dbReference type="InterPro" id="IPR000023">
    <property type="entry name" value="Phosphofructokinase_dom"/>
</dbReference>
<dbReference type="PIRSF" id="PIRSF036483">
    <property type="entry name" value="PFK_XF0274"/>
    <property type="match status" value="1"/>
</dbReference>
<dbReference type="InterPro" id="IPR022953">
    <property type="entry name" value="ATP_PFK"/>
</dbReference>
<comment type="subcellular location">
    <subcellularLocation>
        <location evidence="8">Cytoplasm</location>
    </subcellularLocation>
</comment>
<dbReference type="SUPFAM" id="SSF53784">
    <property type="entry name" value="Phosphofructokinase"/>
    <property type="match status" value="1"/>
</dbReference>
<evidence type="ECO:0000256" key="4">
    <source>
        <dbReference type="ARBA" id="ARBA00022723"/>
    </source>
</evidence>
<dbReference type="InterPro" id="IPR011404">
    <property type="entry name" value="PPi-PFK"/>
</dbReference>
<dbReference type="AlphaFoldDB" id="A0A2I6S588"/>
<evidence type="ECO:0000256" key="8">
    <source>
        <dbReference type="HAMAP-Rule" id="MF_01978"/>
    </source>
</evidence>
<dbReference type="PANTHER" id="PTHR45770">
    <property type="entry name" value="ATP-DEPENDENT 6-PHOSPHOFRUCTOKINASE 1"/>
    <property type="match status" value="1"/>
</dbReference>
<sequence length="412" mass="43714">MKNLLYAQSGGVTAVINASAAAVIEAARASGQVGHVLAARHGLVGVLDEALLDTSMLSADDLARLARTPGGAFGSCRFDLPEPEDDAAPYDRLFQVLAAHEVGYLLYNGGNGSMHTVAQIAGEAARRGVPLVTVGVPKTVDNDIEGTDCCPGFGSAGKYVATAMLEAGMDLRAMASRVGRVFVMEVMGRNAGWLAAATALARRGGDDPPHIVLMPEVPIDRARLLAEVERTVARIGYCAIAVSEGISWEGGERVMEQHVDAKGYVQLGGAGQTIARLLSAELGYKHHWAIPDYLQRAAGHLVSATDFEQAHAVGSAAVEYALAGRDAMMPAIRRVSDAPYRWDIVPVPAAEVGNRERLVPAHFIRDDGLHVTPAAIDWLRPLVAGELPVHFDGGVPDWRQFELPRLASRLAG</sequence>
<evidence type="ECO:0000259" key="9">
    <source>
        <dbReference type="Pfam" id="PF00365"/>
    </source>
</evidence>
<evidence type="ECO:0000256" key="3">
    <source>
        <dbReference type="ARBA" id="ARBA00022679"/>
    </source>
</evidence>
<evidence type="ECO:0000256" key="1">
    <source>
        <dbReference type="ARBA" id="ARBA00001946"/>
    </source>
</evidence>
<dbReference type="NCBIfam" id="NF010675">
    <property type="entry name" value="PRK14072.1"/>
    <property type="match status" value="1"/>
</dbReference>
<feature type="binding site" evidence="8">
    <location>
        <position position="111"/>
    </location>
    <ligand>
        <name>Mg(2+)</name>
        <dbReference type="ChEBI" id="CHEBI:18420"/>
        <note>catalytic</note>
    </ligand>
</feature>
<gene>
    <name evidence="8" type="primary">pfp</name>
    <name evidence="10" type="ORF">C0099_05345</name>
</gene>
<keyword evidence="3 8" id="KW-0808">Transferase</keyword>
<dbReference type="InterPro" id="IPR050929">
    <property type="entry name" value="PFKA"/>
</dbReference>
<evidence type="ECO:0000256" key="6">
    <source>
        <dbReference type="ARBA" id="ARBA00022842"/>
    </source>
</evidence>
<keyword evidence="11" id="KW-1185">Reference proteome</keyword>
<dbReference type="RefSeq" id="WP_102246483.1">
    <property type="nucleotide sequence ID" value="NZ_CP025682.1"/>
</dbReference>